<evidence type="ECO:0000256" key="3">
    <source>
        <dbReference type="ARBA" id="ARBA00022679"/>
    </source>
</evidence>
<evidence type="ECO:0000259" key="6">
    <source>
        <dbReference type="Pfam" id="PF03632"/>
    </source>
</evidence>
<dbReference type="InterPro" id="IPR017045">
    <property type="entry name" value="Malt_Pase/Glycosyl_Hdrlase"/>
</dbReference>
<dbReference type="SUPFAM" id="SSF48208">
    <property type="entry name" value="Six-hairpin glycosidases"/>
    <property type="match status" value="1"/>
</dbReference>
<feature type="domain" description="Glycoside hydrolase family 65 N-terminal" evidence="7">
    <location>
        <begin position="13"/>
        <end position="262"/>
    </location>
</feature>
<evidence type="ECO:0000256" key="4">
    <source>
        <dbReference type="PIRSR" id="PIRSR036289-50"/>
    </source>
</evidence>
<organism evidence="8 9">
    <name type="scientific">Stutzerimonas marianensis</name>
    <dbReference type="NCBI Taxonomy" id="2929513"/>
    <lineage>
        <taxon>Bacteria</taxon>
        <taxon>Pseudomonadati</taxon>
        <taxon>Pseudomonadota</taxon>
        <taxon>Gammaproteobacteria</taxon>
        <taxon>Pseudomonadales</taxon>
        <taxon>Pseudomonadaceae</taxon>
        <taxon>Stutzerimonas</taxon>
    </lineage>
</organism>
<dbReference type="AlphaFoldDB" id="A0A9X1W1Q9"/>
<comment type="caution">
    <text evidence="8">The sequence shown here is derived from an EMBL/GenBank/DDBJ whole genome shotgun (WGS) entry which is preliminary data.</text>
</comment>
<dbReference type="Pfam" id="PF03636">
    <property type="entry name" value="Glyco_hydro_65N"/>
    <property type="match status" value="1"/>
</dbReference>
<dbReference type="PANTHER" id="PTHR11051">
    <property type="entry name" value="GLYCOSYL HYDROLASE-RELATED"/>
    <property type="match status" value="1"/>
</dbReference>
<dbReference type="InterPro" id="IPR005196">
    <property type="entry name" value="Glyco_hydro_65_N"/>
</dbReference>
<sequence>MQKDETRWQVRFEAFDADDEHRREALLALGNGVLSWRASAPEASAADDAASDVHYAGFYRAGWYDDGAREVNGEPVRLEALVNLPDPFGLSVSLDGRQWFGSADVPLLAYRQSLYMDRARLEREISFQLAGHSLRLREIRLLSLANPHLALLRWELQCPPGVERVQVRSVIDAGVENALIGKNRAYEGKRLRDLVLEPAEGGRATLSARLETPGRRLAMAVHACHTGQIQPWRSECQGERLLQQTECVVENGRLVIEKRVIVQVDSELPSTAADARKQVLACLPTQSFARLHLRHARAWQRLWAQAPLGLSDAGLEKSLRLHGFHLLQTISPHSPGRDLGFPPRGWHEGYFGQVFWDEIFAYPFLSSHLPDLARGLLDYRYRRLDTARERARIAGLRGAMFPWRSAGSGREQTPPFQCNPLSGRWMPDYTYRQRHIGAAIAHDAWQLYLATGDQGLLTGQAGELILDIARFWASLARWDEARSRFVILGVIGPDEYHNLRRDGQPGLDNNAYTNLMAVWSLRLALDVLAALPESAAQALCSRLDIQPGERGIWHDMTRRMYLPIRPDGVLLQFDGFEQLEPVPDAWMQEDHPRLDWMLEARGDRPDRYRLAKQADVLMLLYLFPGSRLGELIRSLGYAFDEHALRRTAAFNLSSLTHESSLSLVVCAGALAGIDPAASWRFFQQSAGSDLQAPSEGGTLEGVHLGAMAGSLDVLQRHYLGVRAEHDGLQIAPAPPAALGNVRLSVQHRGAWLRLTLEGQTLLLCADPANRRDIPITTAAGAKPLAPGQRLAIACERR</sequence>
<evidence type="ECO:0000313" key="9">
    <source>
        <dbReference type="Proteomes" id="UP001139682"/>
    </source>
</evidence>
<dbReference type="InterPro" id="IPR008928">
    <property type="entry name" value="6-hairpin_glycosidase_sf"/>
</dbReference>
<dbReference type="InterPro" id="IPR037018">
    <property type="entry name" value="GH65_N"/>
</dbReference>
<dbReference type="GO" id="GO:0005975">
    <property type="term" value="P:carbohydrate metabolic process"/>
    <property type="evidence" value="ECO:0007669"/>
    <property type="project" value="InterPro"/>
</dbReference>
<name>A0A9X1W1Q9_9GAMM</name>
<dbReference type="Gene3D" id="2.70.98.40">
    <property type="entry name" value="Glycoside hydrolase, family 65, N-terminal domain"/>
    <property type="match status" value="1"/>
</dbReference>
<dbReference type="Gene3D" id="1.50.10.10">
    <property type="match status" value="1"/>
</dbReference>
<evidence type="ECO:0000256" key="5">
    <source>
        <dbReference type="PIRSR" id="PIRSR036289-51"/>
    </source>
</evidence>
<dbReference type="GO" id="GO:0016757">
    <property type="term" value="F:glycosyltransferase activity"/>
    <property type="evidence" value="ECO:0007669"/>
    <property type="project" value="UniProtKB-KW"/>
</dbReference>
<feature type="binding site" evidence="5">
    <location>
        <begin position="612"/>
        <end position="613"/>
    </location>
    <ligand>
        <name>substrate</name>
    </ligand>
</feature>
<proteinExistence type="inferred from homology"/>
<keyword evidence="2" id="KW-0328">Glycosyltransferase</keyword>
<feature type="binding site" evidence="5">
    <location>
        <begin position="356"/>
        <end position="357"/>
    </location>
    <ligand>
        <name>substrate</name>
    </ligand>
</feature>
<keyword evidence="3" id="KW-0808">Transferase</keyword>
<dbReference type="SUPFAM" id="SSF74650">
    <property type="entry name" value="Galactose mutarotase-like"/>
    <property type="match status" value="1"/>
</dbReference>
<reference evidence="8" key="1">
    <citation type="submission" date="2022-03" db="EMBL/GenBank/DDBJ databases">
        <title>Pseudomonas marianensis sp. nov., a marine bacterium isolated from deep-sea sediments of the Mariana Trench.</title>
        <authorList>
            <person name="Wei Y."/>
        </authorList>
    </citation>
    <scope>NUCLEOTIDE SEQUENCE</scope>
    <source>
        <strain evidence="8">PS1</strain>
    </source>
</reference>
<accession>A0A9X1W1Q9</accession>
<dbReference type="InterPro" id="IPR005195">
    <property type="entry name" value="Glyco_hydro_65_M"/>
</dbReference>
<dbReference type="PIRSF" id="PIRSF036289">
    <property type="entry name" value="Glycosyl_hydrolase_malt_phosph"/>
    <property type="match status" value="1"/>
</dbReference>
<evidence type="ECO:0000256" key="2">
    <source>
        <dbReference type="ARBA" id="ARBA00022676"/>
    </source>
</evidence>
<dbReference type="EMBL" id="JALGRD010000003">
    <property type="protein sequence ID" value="MCJ0973047.1"/>
    <property type="molecule type" value="Genomic_DNA"/>
</dbReference>
<evidence type="ECO:0000256" key="1">
    <source>
        <dbReference type="ARBA" id="ARBA00006768"/>
    </source>
</evidence>
<dbReference type="InterPro" id="IPR012341">
    <property type="entry name" value="6hp_glycosidase-like_sf"/>
</dbReference>
<gene>
    <name evidence="8" type="ORF">MST27_06660</name>
</gene>
<dbReference type="Proteomes" id="UP001139682">
    <property type="component" value="Unassembled WGS sequence"/>
</dbReference>
<dbReference type="Pfam" id="PF03632">
    <property type="entry name" value="Glyco_hydro_65m"/>
    <property type="match status" value="1"/>
</dbReference>
<keyword evidence="8" id="KW-0378">Hydrolase</keyword>
<dbReference type="PANTHER" id="PTHR11051:SF8">
    <property type="entry name" value="PROTEIN-GLUCOSYLGALACTOSYLHYDROXYLYSINE GLUCOSIDASE"/>
    <property type="match status" value="1"/>
</dbReference>
<dbReference type="GO" id="GO:0004553">
    <property type="term" value="F:hydrolase activity, hydrolyzing O-glycosyl compounds"/>
    <property type="evidence" value="ECO:0007669"/>
    <property type="project" value="TreeGrafter"/>
</dbReference>
<feature type="domain" description="Glycoside hydrolase family 65 central catalytic" evidence="6">
    <location>
        <begin position="320"/>
        <end position="711"/>
    </location>
</feature>
<dbReference type="GO" id="GO:0030246">
    <property type="term" value="F:carbohydrate binding"/>
    <property type="evidence" value="ECO:0007669"/>
    <property type="project" value="InterPro"/>
</dbReference>
<comment type="similarity">
    <text evidence="1">Belongs to the glycosyl hydrolase 65 family.</text>
</comment>
<evidence type="ECO:0000313" key="8">
    <source>
        <dbReference type="EMBL" id="MCJ0973047.1"/>
    </source>
</evidence>
<feature type="active site" description="Proton donor" evidence="4">
    <location>
        <position position="495"/>
    </location>
</feature>
<protein>
    <submittedName>
        <fullName evidence="8">Glycoside hydrolase family 65 protein</fullName>
    </submittedName>
</protein>
<dbReference type="RefSeq" id="WP_243605223.1">
    <property type="nucleotide sequence ID" value="NZ_JALGRD010000003.1"/>
</dbReference>
<dbReference type="InterPro" id="IPR011013">
    <property type="entry name" value="Gal_mutarotase_sf_dom"/>
</dbReference>
<evidence type="ECO:0000259" key="7">
    <source>
        <dbReference type="Pfam" id="PF03636"/>
    </source>
</evidence>
<keyword evidence="9" id="KW-1185">Reference proteome</keyword>